<keyword evidence="1" id="KW-0812">Transmembrane</keyword>
<reference evidence="3" key="1">
    <citation type="submission" date="2013-09" db="EMBL/GenBank/DDBJ databases">
        <title>Corchorus olitorius genome sequencing.</title>
        <authorList>
            <person name="Alam M."/>
            <person name="Haque M.S."/>
            <person name="Islam M.S."/>
            <person name="Emdad E.M."/>
            <person name="Islam M.M."/>
            <person name="Ahmed B."/>
            <person name="Halim A."/>
            <person name="Hossen Q.M.M."/>
            <person name="Hossain M.Z."/>
            <person name="Ahmed R."/>
            <person name="Khan M.M."/>
            <person name="Islam R."/>
            <person name="Rashid M.M."/>
            <person name="Khan S.A."/>
            <person name="Rahman M.S."/>
            <person name="Alam M."/>
            <person name="Yahiya A.S."/>
            <person name="Khan M.S."/>
            <person name="Azam M.S."/>
            <person name="Haque T."/>
            <person name="Lashkar M.Z.H."/>
            <person name="Akhand A.I."/>
            <person name="Morshed G."/>
            <person name="Roy S."/>
            <person name="Uddin K.S."/>
            <person name="Rabeya T."/>
            <person name="Hossain A.S."/>
            <person name="Chowdhury A."/>
            <person name="Snigdha A.R."/>
            <person name="Mortoza M.S."/>
            <person name="Matin S.A."/>
            <person name="Hoque S.M.E."/>
            <person name="Islam M.K."/>
            <person name="Roy D.K."/>
            <person name="Haider R."/>
            <person name="Moosa M.M."/>
            <person name="Elias S.M."/>
            <person name="Hasan A.M."/>
            <person name="Jahan S."/>
            <person name="Shafiuddin M."/>
            <person name="Mahmood N."/>
            <person name="Shommy N.S."/>
        </authorList>
    </citation>
    <scope>NUCLEOTIDE SEQUENCE [LARGE SCALE GENOMIC DNA]</scope>
    <source>
        <strain evidence="3">cv. O-4</strain>
    </source>
</reference>
<accession>A0A1R3JPU7</accession>
<evidence type="ECO:0000313" key="2">
    <source>
        <dbReference type="EMBL" id="OMO96863.1"/>
    </source>
</evidence>
<keyword evidence="3" id="KW-1185">Reference proteome</keyword>
<dbReference type="PANTHER" id="PTHR46477:SF14">
    <property type="entry name" value="C1 DOMAIN FAMILY PROTEIN, PUTATIVE-RELATED"/>
    <property type="match status" value="1"/>
</dbReference>
<feature type="transmembrane region" description="Helical" evidence="1">
    <location>
        <begin position="103"/>
        <end position="127"/>
    </location>
</feature>
<name>A0A1R3JPU7_9ROSI</name>
<dbReference type="EMBL" id="AWUE01015547">
    <property type="protein sequence ID" value="OMO96863.1"/>
    <property type="molecule type" value="Genomic_DNA"/>
</dbReference>
<gene>
    <name evidence="2" type="ORF">COLO4_15029</name>
</gene>
<organism evidence="2 3">
    <name type="scientific">Corchorus olitorius</name>
    <dbReference type="NCBI Taxonomy" id="93759"/>
    <lineage>
        <taxon>Eukaryota</taxon>
        <taxon>Viridiplantae</taxon>
        <taxon>Streptophyta</taxon>
        <taxon>Embryophyta</taxon>
        <taxon>Tracheophyta</taxon>
        <taxon>Spermatophyta</taxon>
        <taxon>Magnoliopsida</taxon>
        <taxon>eudicotyledons</taxon>
        <taxon>Gunneridae</taxon>
        <taxon>Pentapetalae</taxon>
        <taxon>rosids</taxon>
        <taxon>malvids</taxon>
        <taxon>Malvales</taxon>
        <taxon>Malvaceae</taxon>
        <taxon>Grewioideae</taxon>
        <taxon>Apeibeae</taxon>
        <taxon>Corchorus</taxon>
    </lineage>
</organism>
<evidence type="ECO:0000313" key="3">
    <source>
        <dbReference type="Proteomes" id="UP000187203"/>
    </source>
</evidence>
<dbReference type="PANTHER" id="PTHR46477">
    <property type="entry name" value="CYSTEINE/HISTIDINE-RICH C1 DOMAIN FAMILY PROTEIN"/>
    <property type="match status" value="1"/>
</dbReference>
<sequence length="132" mass="15129">MLRCGDTNMEIYLRKEIRSKCLKCQSKKRSGKVQGWAYESSDGQFSYHVACMKEAWLQNWKKGYFQLNDGENKRSLVLQNLAPKEVALRGKGQSSKSMKGVKWLIMFLKLVVSAIFGDPVSLIVNLFQISQM</sequence>
<evidence type="ECO:0000256" key="1">
    <source>
        <dbReference type="SAM" id="Phobius"/>
    </source>
</evidence>
<dbReference type="Proteomes" id="UP000187203">
    <property type="component" value="Unassembled WGS sequence"/>
</dbReference>
<dbReference type="OrthoDB" id="1000742at2759"/>
<keyword evidence="1" id="KW-0472">Membrane</keyword>
<keyword evidence="1" id="KW-1133">Transmembrane helix</keyword>
<proteinExistence type="predicted"/>
<comment type="caution">
    <text evidence="2">The sequence shown here is derived from an EMBL/GenBank/DDBJ whole genome shotgun (WGS) entry which is preliminary data.</text>
</comment>
<protein>
    <submittedName>
        <fullName evidence="2">Uncharacterized protein</fullName>
    </submittedName>
</protein>
<dbReference type="AlphaFoldDB" id="A0A1R3JPU7"/>
<dbReference type="STRING" id="93759.A0A1R3JPU7"/>